<dbReference type="AlphaFoldDB" id="A0A931FPE7"/>
<comment type="function">
    <text evidence="1">Produces ATP from ADP in the presence of a proton gradient across the membrane.</text>
</comment>
<evidence type="ECO:0000256" key="4">
    <source>
        <dbReference type="ARBA" id="ARBA00022448"/>
    </source>
</evidence>
<dbReference type="RefSeq" id="WP_196287896.1">
    <property type="nucleotide sequence ID" value="NZ_JADQDP010000004.1"/>
</dbReference>
<evidence type="ECO:0000313" key="12">
    <source>
        <dbReference type="Proteomes" id="UP000645610"/>
    </source>
</evidence>
<evidence type="ECO:0000256" key="7">
    <source>
        <dbReference type="ARBA" id="ARBA00023196"/>
    </source>
</evidence>
<proteinExistence type="inferred from homology"/>
<name>A0A931FPE7_9BACT</name>
<keyword evidence="4 9" id="KW-0813">Transport</keyword>
<feature type="domain" description="ATP synthase F1 complex delta/epsilon subunit N-terminal" evidence="10">
    <location>
        <begin position="1"/>
        <end position="80"/>
    </location>
</feature>
<dbReference type="GO" id="GO:0046933">
    <property type="term" value="F:proton-transporting ATP synthase activity, rotational mechanism"/>
    <property type="evidence" value="ECO:0007669"/>
    <property type="project" value="InterPro"/>
</dbReference>
<comment type="subunit">
    <text evidence="9">F-type ATPases have 2 components, CF(1) - the catalytic core - and CF(0) - the membrane proton channel. CF(1) has five subunits: alpha(3), beta(3), gamma(1), delta(1), epsilon(1). CF(0) has three main subunits: a, b and c.</text>
</comment>
<dbReference type="InterPro" id="IPR036771">
    <property type="entry name" value="ATPsynth_dsu/esu_N"/>
</dbReference>
<dbReference type="PANTHER" id="PTHR13822:SF10">
    <property type="entry name" value="ATP SYNTHASE EPSILON CHAIN, CHLOROPLASTIC"/>
    <property type="match status" value="1"/>
</dbReference>
<keyword evidence="7 9" id="KW-0139">CF(1)</keyword>
<organism evidence="11 12">
    <name type="scientific">Hymenobacter properus</name>
    <dbReference type="NCBI Taxonomy" id="2791026"/>
    <lineage>
        <taxon>Bacteria</taxon>
        <taxon>Pseudomonadati</taxon>
        <taxon>Bacteroidota</taxon>
        <taxon>Cytophagia</taxon>
        <taxon>Cytophagales</taxon>
        <taxon>Hymenobacteraceae</taxon>
        <taxon>Hymenobacter</taxon>
    </lineage>
</organism>
<evidence type="ECO:0000256" key="6">
    <source>
        <dbReference type="ARBA" id="ARBA00023136"/>
    </source>
</evidence>
<dbReference type="InterPro" id="IPR001469">
    <property type="entry name" value="ATP_synth_F1_dsu/esu"/>
</dbReference>
<evidence type="ECO:0000256" key="9">
    <source>
        <dbReference type="RuleBase" id="RU003656"/>
    </source>
</evidence>
<dbReference type="NCBIfam" id="TIGR01216">
    <property type="entry name" value="ATP_synt_epsi"/>
    <property type="match status" value="1"/>
</dbReference>
<dbReference type="EMBL" id="JADQDP010000004">
    <property type="protein sequence ID" value="MBF9143549.1"/>
    <property type="molecule type" value="Genomic_DNA"/>
</dbReference>
<evidence type="ECO:0000256" key="2">
    <source>
        <dbReference type="ARBA" id="ARBA00004184"/>
    </source>
</evidence>
<dbReference type="CDD" id="cd12152">
    <property type="entry name" value="F1-ATPase_delta"/>
    <property type="match status" value="1"/>
</dbReference>
<protein>
    <submittedName>
        <fullName evidence="11">ATP synthase F1 subunit epsilon</fullName>
    </submittedName>
</protein>
<keyword evidence="6" id="KW-0472">Membrane</keyword>
<sequence>MHLEIITPDRKVFEGEVSSAQFPGADGSFEVLNNHAPLIAALRAGDVTLTGGAGGREVIRIEGGVVEVLRNNVIVLAEGALA</sequence>
<evidence type="ECO:0000313" key="11">
    <source>
        <dbReference type="EMBL" id="MBF9143549.1"/>
    </source>
</evidence>
<dbReference type="Gene3D" id="2.60.15.10">
    <property type="entry name" value="F0F1 ATP synthase delta/epsilon subunit, N-terminal"/>
    <property type="match status" value="1"/>
</dbReference>
<dbReference type="SUPFAM" id="SSF51344">
    <property type="entry name" value="Epsilon subunit of F1F0-ATP synthase N-terminal domain"/>
    <property type="match status" value="1"/>
</dbReference>
<reference evidence="11 12" key="1">
    <citation type="submission" date="2020-11" db="EMBL/GenBank/DDBJ databases">
        <authorList>
            <person name="Kim M.K."/>
        </authorList>
    </citation>
    <scope>NUCLEOTIDE SEQUENCE [LARGE SCALE GENOMIC DNA]</scope>
    <source>
        <strain evidence="11 12">BT439</strain>
    </source>
</reference>
<evidence type="ECO:0000256" key="1">
    <source>
        <dbReference type="ARBA" id="ARBA00003543"/>
    </source>
</evidence>
<evidence type="ECO:0000259" key="10">
    <source>
        <dbReference type="Pfam" id="PF02823"/>
    </source>
</evidence>
<evidence type="ECO:0000256" key="8">
    <source>
        <dbReference type="ARBA" id="ARBA00023310"/>
    </source>
</evidence>
<comment type="subcellular location">
    <subcellularLocation>
        <location evidence="2">Endomembrane system</location>
        <topology evidence="2">Peripheral membrane protein</topology>
    </subcellularLocation>
</comment>
<dbReference type="Proteomes" id="UP000645610">
    <property type="component" value="Unassembled WGS sequence"/>
</dbReference>
<evidence type="ECO:0000256" key="5">
    <source>
        <dbReference type="ARBA" id="ARBA00023065"/>
    </source>
</evidence>
<accession>A0A931FPE7</accession>
<dbReference type="PANTHER" id="PTHR13822">
    <property type="entry name" value="ATP SYNTHASE DELTA/EPSILON CHAIN"/>
    <property type="match status" value="1"/>
</dbReference>
<comment type="caution">
    <text evidence="11">The sequence shown here is derived from an EMBL/GenBank/DDBJ whole genome shotgun (WGS) entry which is preliminary data.</text>
</comment>
<dbReference type="Pfam" id="PF02823">
    <property type="entry name" value="ATP-synt_DE_N"/>
    <property type="match status" value="1"/>
</dbReference>
<gene>
    <name evidence="11" type="primary">atpC</name>
    <name evidence="11" type="ORF">I2I01_18030</name>
</gene>
<evidence type="ECO:0000256" key="3">
    <source>
        <dbReference type="ARBA" id="ARBA00005712"/>
    </source>
</evidence>
<keyword evidence="5 9" id="KW-0406">Ion transport</keyword>
<comment type="similarity">
    <text evidence="3 9">Belongs to the ATPase epsilon chain family.</text>
</comment>
<keyword evidence="12" id="KW-1185">Reference proteome</keyword>
<dbReference type="GO" id="GO:0012505">
    <property type="term" value="C:endomembrane system"/>
    <property type="evidence" value="ECO:0007669"/>
    <property type="project" value="UniProtKB-SubCell"/>
</dbReference>
<dbReference type="InterPro" id="IPR020546">
    <property type="entry name" value="ATP_synth_F1_dsu/esu_N"/>
</dbReference>
<keyword evidence="8 9" id="KW-0066">ATP synthesis</keyword>
<dbReference type="GO" id="GO:0045259">
    <property type="term" value="C:proton-transporting ATP synthase complex"/>
    <property type="evidence" value="ECO:0007669"/>
    <property type="project" value="UniProtKB-KW"/>
</dbReference>